<evidence type="ECO:0000313" key="2">
    <source>
        <dbReference type="EMBL" id="MBB6182446.1"/>
    </source>
</evidence>
<dbReference type="AlphaFoldDB" id="A0A7W9Z3E7"/>
<dbReference type="RefSeq" id="WP_077548340.1">
    <property type="nucleotide sequence ID" value="NZ_JACHEJ010000032.1"/>
</dbReference>
<accession>A0A7W9Z3E7</accession>
<proteinExistence type="predicted"/>
<keyword evidence="1" id="KW-0472">Membrane</keyword>
<evidence type="ECO:0000313" key="3">
    <source>
        <dbReference type="Proteomes" id="UP000535501"/>
    </source>
</evidence>
<feature type="transmembrane region" description="Helical" evidence="1">
    <location>
        <begin position="6"/>
        <end position="24"/>
    </location>
</feature>
<gene>
    <name evidence="2" type="ORF">HNQ75_004435</name>
</gene>
<evidence type="ECO:0000256" key="1">
    <source>
        <dbReference type="SAM" id="Phobius"/>
    </source>
</evidence>
<protein>
    <submittedName>
        <fullName evidence="2">Putative ion transporter superfamily protein YfcC</fullName>
    </submittedName>
</protein>
<keyword evidence="1" id="KW-1133">Transmembrane helix</keyword>
<reference evidence="2 3" key="1">
    <citation type="submission" date="2020-08" db="EMBL/GenBank/DDBJ databases">
        <title>Genomic Encyclopedia of Type Strains, Phase IV (KMG-IV): sequencing the most valuable type-strain genomes for metagenomic binning, comparative biology and taxonomic classification.</title>
        <authorList>
            <person name="Goeker M."/>
        </authorList>
    </citation>
    <scope>NUCLEOTIDE SEQUENCE [LARGE SCALE GENOMIC DNA]</scope>
    <source>
        <strain evidence="2 3">DSM 102134</strain>
    </source>
</reference>
<sequence>MPDSLYSLIISGVVSVLVLWLVFFVVRKLIGAALLVALAMGIWMVWNDPGLLQQWLDAVKEVFDSYV</sequence>
<keyword evidence="1" id="KW-0812">Transmembrane</keyword>
<name>A0A7W9Z3E7_9HYPH</name>
<comment type="caution">
    <text evidence="2">The sequence shown here is derived from an EMBL/GenBank/DDBJ whole genome shotgun (WGS) entry which is preliminary data.</text>
</comment>
<keyword evidence="3" id="KW-1185">Reference proteome</keyword>
<dbReference type="Proteomes" id="UP000535501">
    <property type="component" value="Unassembled WGS sequence"/>
</dbReference>
<organism evidence="2 3">
    <name type="scientific">Pseudorhizobium flavum</name>
    <dbReference type="NCBI Taxonomy" id="1335061"/>
    <lineage>
        <taxon>Bacteria</taxon>
        <taxon>Pseudomonadati</taxon>
        <taxon>Pseudomonadota</taxon>
        <taxon>Alphaproteobacteria</taxon>
        <taxon>Hyphomicrobiales</taxon>
        <taxon>Rhizobiaceae</taxon>
        <taxon>Rhizobium/Agrobacterium group</taxon>
        <taxon>Pseudorhizobium</taxon>
    </lineage>
</organism>
<dbReference type="EMBL" id="JACHEJ010000032">
    <property type="protein sequence ID" value="MBB6182446.1"/>
    <property type="molecule type" value="Genomic_DNA"/>
</dbReference>
<feature type="transmembrane region" description="Helical" evidence="1">
    <location>
        <begin position="29"/>
        <end position="46"/>
    </location>
</feature>